<evidence type="ECO:0000256" key="6">
    <source>
        <dbReference type="SAM" id="MobiDB-lite"/>
    </source>
</evidence>
<keyword evidence="3" id="KW-0472">Membrane</keyword>
<gene>
    <name evidence="8" type="primary">lipO_23</name>
    <name evidence="8" type="ORF">PAECIP111891_03593</name>
</gene>
<proteinExistence type="predicted"/>
<dbReference type="PANTHER" id="PTHR43649">
    <property type="entry name" value="ARABINOSE-BINDING PROTEIN-RELATED"/>
    <property type="match status" value="1"/>
</dbReference>
<evidence type="ECO:0000256" key="7">
    <source>
        <dbReference type="SAM" id="SignalP"/>
    </source>
</evidence>
<organism evidence="8 9">
    <name type="scientific">Paenibacillus allorhizoplanae</name>
    <dbReference type="NCBI Taxonomy" id="2905648"/>
    <lineage>
        <taxon>Bacteria</taxon>
        <taxon>Bacillati</taxon>
        <taxon>Bacillota</taxon>
        <taxon>Bacilli</taxon>
        <taxon>Bacillales</taxon>
        <taxon>Paenibacillaceae</taxon>
        <taxon>Paenibacillus</taxon>
    </lineage>
</organism>
<keyword evidence="2 7" id="KW-0732">Signal</keyword>
<feature type="chain" id="PRO_5046765006" evidence="7">
    <location>
        <begin position="24"/>
        <end position="524"/>
    </location>
</feature>
<dbReference type="PROSITE" id="PS51257">
    <property type="entry name" value="PROKAR_LIPOPROTEIN"/>
    <property type="match status" value="1"/>
</dbReference>
<feature type="compositionally biased region" description="Low complexity" evidence="6">
    <location>
        <begin position="31"/>
        <end position="52"/>
    </location>
</feature>
<accession>A0ABM9CD63</accession>
<keyword evidence="5 8" id="KW-0449">Lipoprotein</keyword>
<evidence type="ECO:0000256" key="1">
    <source>
        <dbReference type="ARBA" id="ARBA00022475"/>
    </source>
</evidence>
<keyword evidence="9" id="KW-1185">Reference proteome</keyword>
<evidence type="ECO:0000256" key="4">
    <source>
        <dbReference type="ARBA" id="ARBA00023139"/>
    </source>
</evidence>
<dbReference type="RefSeq" id="WP_236289237.1">
    <property type="nucleotide sequence ID" value="NZ_CAKMMW010000010.1"/>
</dbReference>
<dbReference type="Proteomes" id="UP000838821">
    <property type="component" value="Unassembled WGS sequence"/>
</dbReference>
<dbReference type="InterPro" id="IPR050490">
    <property type="entry name" value="Bact_solute-bd_prot1"/>
</dbReference>
<feature type="signal peptide" evidence="7">
    <location>
        <begin position="1"/>
        <end position="23"/>
    </location>
</feature>
<dbReference type="EMBL" id="CAKMMW010000010">
    <property type="protein sequence ID" value="CAH1210805.1"/>
    <property type="molecule type" value="Genomic_DNA"/>
</dbReference>
<evidence type="ECO:0000313" key="9">
    <source>
        <dbReference type="Proteomes" id="UP000838821"/>
    </source>
</evidence>
<dbReference type="Pfam" id="PF01547">
    <property type="entry name" value="SBP_bac_1"/>
    <property type="match status" value="1"/>
</dbReference>
<evidence type="ECO:0000313" key="8">
    <source>
        <dbReference type="EMBL" id="CAH1210805.1"/>
    </source>
</evidence>
<reference evidence="8" key="1">
    <citation type="submission" date="2022-01" db="EMBL/GenBank/DDBJ databases">
        <authorList>
            <person name="Criscuolo A."/>
        </authorList>
    </citation>
    <scope>NUCLEOTIDE SEQUENCE</scope>
    <source>
        <strain evidence="8">CIP111891</strain>
    </source>
</reference>
<evidence type="ECO:0000256" key="2">
    <source>
        <dbReference type="ARBA" id="ARBA00022729"/>
    </source>
</evidence>
<keyword evidence="4" id="KW-0564">Palmitate</keyword>
<feature type="region of interest" description="Disordered" evidence="6">
    <location>
        <begin position="29"/>
        <end position="53"/>
    </location>
</feature>
<keyword evidence="1" id="KW-1003">Cell membrane</keyword>
<dbReference type="Gene3D" id="3.40.190.10">
    <property type="entry name" value="Periplasmic binding protein-like II"/>
    <property type="match status" value="2"/>
</dbReference>
<protein>
    <submittedName>
        <fullName evidence="8">Lipoprotein LipO</fullName>
    </submittedName>
</protein>
<dbReference type="SUPFAM" id="SSF53850">
    <property type="entry name" value="Periplasmic binding protein-like II"/>
    <property type="match status" value="1"/>
</dbReference>
<sequence length="524" mass="58050">MSFKKKWGSTVCLTMSTIVLLTACSSGNEGSSSSTTPSQTSTQTSVSQAPATPAAAPVKIRVFASDVNQPIPGGKTMDDPTMKYLAQKSNTDLDWVFLPHGQYGEQVRIKFASGDIPDVVGGWGINYELLQNEQIIPLNDYIDKYGPNLKKMISQAAWDEVTTNGKIMAIPEGQLGNNVLYVRKDWMDKVGIANPPQTPDELLTMLRAFRDKDPNGNGKKDEMAISGREKFSWVDNVMTMYGVDAFNRVLVNGEVVPSVISPNMKQALGFFRTLVEEKLIDSEFLTNKRNVWEQKIQNNLVGAWVHTPSLAWDWQDKLNKSLPGIGANVIAIKTPKAPGVESSGTSVRASNKSFMVTKAAKDPAAIIKMFDWLVSQEGQEYVNFGIPNVTYKKDGGKITYDLKKDTDDKTALWRPSTFNLVAYNRDFLEIQLGSKEAADKVDSAYKVAASEGMKSIVAGLPPTKLPAKPELEFSGTLFQEAAAQIMLGKQPLDYFDTYVKQWRAQAGTERIKYETDWYNSNKKK</sequence>
<dbReference type="InterPro" id="IPR006059">
    <property type="entry name" value="SBP"/>
</dbReference>
<evidence type="ECO:0000256" key="3">
    <source>
        <dbReference type="ARBA" id="ARBA00023136"/>
    </source>
</evidence>
<name>A0ABM9CD63_9BACL</name>
<evidence type="ECO:0000256" key="5">
    <source>
        <dbReference type="ARBA" id="ARBA00023288"/>
    </source>
</evidence>
<dbReference type="PANTHER" id="PTHR43649:SF33">
    <property type="entry name" value="POLYGALACTURONAN_RHAMNOGALACTURONAN-BINDING PROTEIN YTCQ"/>
    <property type="match status" value="1"/>
</dbReference>
<comment type="caution">
    <text evidence="8">The sequence shown here is derived from an EMBL/GenBank/DDBJ whole genome shotgun (WGS) entry which is preliminary data.</text>
</comment>